<evidence type="ECO:0000256" key="4">
    <source>
        <dbReference type="ARBA" id="ARBA00022475"/>
    </source>
</evidence>
<evidence type="ECO:0000256" key="7">
    <source>
        <dbReference type="ARBA" id="ARBA00023136"/>
    </source>
</evidence>
<comment type="caution">
    <text evidence="8">The sequence shown here is derived from an EMBL/GenBank/DDBJ whole genome shotgun (WGS) entry which is preliminary data.</text>
</comment>
<keyword evidence="5" id="KW-0812">Transmembrane</keyword>
<comment type="similarity">
    <text evidence="2">Belongs to the auxin efflux carrier (TC 2.A.69) family.</text>
</comment>
<accession>A0A0N1KIF5</accession>
<evidence type="ECO:0000256" key="5">
    <source>
        <dbReference type="ARBA" id="ARBA00022692"/>
    </source>
</evidence>
<comment type="subcellular location">
    <subcellularLocation>
        <location evidence="1">Cell membrane</location>
        <topology evidence="1">Multi-pass membrane protein</topology>
    </subcellularLocation>
</comment>
<evidence type="ECO:0000256" key="1">
    <source>
        <dbReference type="ARBA" id="ARBA00004651"/>
    </source>
</evidence>
<keyword evidence="3" id="KW-0813">Transport</keyword>
<evidence type="ECO:0000256" key="3">
    <source>
        <dbReference type="ARBA" id="ARBA00022448"/>
    </source>
</evidence>
<dbReference type="AlphaFoldDB" id="A0A0N1KIF5"/>
<organism evidence="8 9">
    <name type="scientific">Moellerella wisconsensis ATCC 35017</name>
    <dbReference type="NCBI Taxonomy" id="1354267"/>
    <lineage>
        <taxon>Bacteria</taxon>
        <taxon>Pseudomonadati</taxon>
        <taxon>Pseudomonadota</taxon>
        <taxon>Gammaproteobacteria</taxon>
        <taxon>Enterobacterales</taxon>
        <taxon>Morganellaceae</taxon>
        <taxon>Moellerella</taxon>
    </lineage>
</organism>
<dbReference type="EMBL" id="LGAA01000022">
    <property type="protein sequence ID" value="KPD02257.1"/>
    <property type="molecule type" value="Genomic_DNA"/>
</dbReference>
<sequence>MILFQTILAALGPIILGLAVGYFSGKYGFIKREYSQAFADFVVKIALPFALFLAAATASPSVILNIDYLLALAAGLIISYAIGFILGKICFKHDKKDAAMQALSVSFPDMAYCGPPVLLATVGSSGLIAMVLGNLIYTVIIIPFTLLMISGNKQGKSISSSLLHAVSQPLVFLPILGAILAITGVKLPEVVQNSVNELGKTAGGVALFFLGLLLSGIKLVINREIIFNVGIKNIIQPALILATGMALGLENDLLKAAFLIGVLPTATAVPALAITNKAYTDTAAATVLLSTLFALVSIIVGISIVEMM</sequence>
<keyword evidence="4" id="KW-1003">Cell membrane</keyword>
<keyword evidence="9" id="KW-1185">Reference proteome</keyword>
<name>A0A0N1KIF5_9GAMM</name>
<dbReference type="Pfam" id="PF03547">
    <property type="entry name" value="Mem_trans"/>
    <property type="match status" value="1"/>
</dbReference>
<gene>
    <name evidence="8" type="ORF">M992_2259</name>
</gene>
<keyword evidence="7" id="KW-0472">Membrane</keyword>
<dbReference type="InterPro" id="IPR004776">
    <property type="entry name" value="Mem_transp_PIN-like"/>
</dbReference>
<dbReference type="Proteomes" id="UP000053226">
    <property type="component" value="Unassembled WGS sequence"/>
</dbReference>
<evidence type="ECO:0008006" key="10">
    <source>
        <dbReference type="Google" id="ProtNLM"/>
    </source>
</evidence>
<evidence type="ECO:0000256" key="2">
    <source>
        <dbReference type="ARBA" id="ARBA00010145"/>
    </source>
</evidence>
<evidence type="ECO:0000313" key="9">
    <source>
        <dbReference type="Proteomes" id="UP000053226"/>
    </source>
</evidence>
<dbReference type="Gene3D" id="1.20.1530.20">
    <property type="match status" value="1"/>
</dbReference>
<evidence type="ECO:0000313" key="8">
    <source>
        <dbReference type="EMBL" id="KPD02257.1"/>
    </source>
</evidence>
<dbReference type="PANTHER" id="PTHR36838:SF1">
    <property type="entry name" value="SLR1864 PROTEIN"/>
    <property type="match status" value="1"/>
</dbReference>
<proteinExistence type="inferred from homology"/>
<dbReference type="InterPro" id="IPR038770">
    <property type="entry name" value="Na+/solute_symporter_sf"/>
</dbReference>
<dbReference type="PANTHER" id="PTHR36838">
    <property type="entry name" value="AUXIN EFFLUX CARRIER FAMILY PROTEIN"/>
    <property type="match status" value="1"/>
</dbReference>
<reference evidence="8 9" key="1">
    <citation type="submission" date="2015-07" db="EMBL/GenBank/DDBJ databases">
        <title>ATOL: Assembling a taxonomically balanced genome-scale reconstruction of the evolutionary history of the Enterobacteriaceae.</title>
        <authorList>
            <person name="Plunkett G.III."/>
            <person name="Neeno-Eckwall E.C."/>
            <person name="Glasner J.D."/>
            <person name="Perna N.T."/>
        </authorList>
    </citation>
    <scope>NUCLEOTIDE SEQUENCE [LARGE SCALE GENOMIC DNA]</scope>
    <source>
        <strain evidence="8 9">ATCC 35017</strain>
    </source>
</reference>
<dbReference type="GO" id="GO:0005886">
    <property type="term" value="C:plasma membrane"/>
    <property type="evidence" value="ECO:0007669"/>
    <property type="project" value="UniProtKB-SubCell"/>
</dbReference>
<keyword evidence="6" id="KW-1133">Transmembrane helix</keyword>
<protein>
    <recommendedName>
        <fullName evidence="10">Transporter</fullName>
    </recommendedName>
</protein>
<dbReference type="GO" id="GO:0055085">
    <property type="term" value="P:transmembrane transport"/>
    <property type="evidence" value="ECO:0007669"/>
    <property type="project" value="InterPro"/>
</dbReference>
<evidence type="ECO:0000256" key="6">
    <source>
        <dbReference type="ARBA" id="ARBA00022989"/>
    </source>
</evidence>